<dbReference type="Proteomes" id="UP001602013">
    <property type="component" value="Unassembled WGS sequence"/>
</dbReference>
<evidence type="ECO:0000256" key="1">
    <source>
        <dbReference type="ARBA" id="ARBA00004651"/>
    </source>
</evidence>
<gene>
    <name evidence="8" type="ORF">ACFYXI_12820</name>
</gene>
<feature type="domain" description="ABC3 transporter permease C-terminal" evidence="7">
    <location>
        <begin position="746"/>
        <end position="856"/>
    </location>
</feature>
<evidence type="ECO:0000256" key="4">
    <source>
        <dbReference type="ARBA" id="ARBA00022989"/>
    </source>
</evidence>
<dbReference type="PANTHER" id="PTHR30287:SF1">
    <property type="entry name" value="INNER MEMBRANE PROTEIN"/>
    <property type="match status" value="1"/>
</dbReference>
<dbReference type="InterPro" id="IPR038766">
    <property type="entry name" value="Membrane_comp_ABC_pdt"/>
</dbReference>
<feature type="transmembrane region" description="Helical" evidence="6">
    <location>
        <begin position="344"/>
        <end position="367"/>
    </location>
</feature>
<feature type="transmembrane region" description="Helical" evidence="6">
    <location>
        <begin position="832"/>
        <end position="856"/>
    </location>
</feature>
<accession>A0ABW6SNB6</accession>
<dbReference type="Pfam" id="PF02687">
    <property type="entry name" value="FtsX"/>
    <property type="match status" value="2"/>
</dbReference>
<evidence type="ECO:0000256" key="6">
    <source>
        <dbReference type="SAM" id="Phobius"/>
    </source>
</evidence>
<sequence>MLGLAFATVRGRLPSLVGSVLALLFAAVLVTACGVLMETGLRAQIRPERYGAAPVVVAGPQSTSILKRDDGPAEMTESVPLQEPATIPASLAGDLAKVPGVRNVVPELTFPVGLLDAAGRAVHGRAHGHAWESARLTPYTLRAGRAPASPDEIVLDAVLADAARLKVGATARVLGRDGLHAYTVAGVAGAGGSRQPAVFFSAPRAAELFGHRDRVSAFGVFGSGDPEHLKDRIDAALPTSKNAAARVSLDLKDGLKDGDAPAAAGPVTYVGDERGFAEEPRASAARETLVMLSGSLAGISIMVAAFVVAGTFGLALRQRGREIALLRAIGATPAQIRSMIGKEALLIGAVASAAGVPLGVAVGRWMFGELVSKGMVPDVFPLTLGPVPMLIAVALGTATAWLSARGAVRRATRIRPTEALGEAAAEPRALGRARTVTGLVFLALGTALCVVAMSVAGETAAMSAGGIVIFLTVGAALLGPWLVRIAVALVGGALGRASRVGGYLAVANTRTGARRLAAVVSPLTLMLAFAGTIVFTQSTIGHATVRQAAEGMRADYVVGSAGPGVPADIARAVRALPGVAGVTEVIDTRVIGDFHELGERTLRPYRALGLTVPAHGLDLDVRAGSLDRLRGDAGNTVALSTLAAGSFGASVGDTVRLRLGDGTPITPTVVAVYDRGLGFGDVALPYDLTRAHTASGMADRLLVVGDGSTRDRLAAVSPALTVTDRAGAQADRDAAAELNDWVNLLALGMIIVFIAISVVNTLVMATAGRVREFALLRLVGGTRRQVLGVVRWEALLVGGVALIVGMAIAVPTLAAVSYGVTGSAVPHVRPVVLAAMVAATLGLAFAATLLPARAALAGRPAERIRG</sequence>
<feature type="transmembrane region" description="Helical" evidence="6">
    <location>
        <begin position="794"/>
        <end position="820"/>
    </location>
</feature>
<dbReference type="InterPro" id="IPR003838">
    <property type="entry name" value="ABC3_permease_C"/>
</dbReference>
<keyword evidence="9" id="KW-1185">Reference proteome</keyword>
<feature type="domain" description="ABC3 transporter permease C-terminal" evidence="7">
    <location>
        <begin position="295"/>
        <end position="414"/>
    </location>
</feature>
<comment type="subcellular location">
    <subcellularLocation>
        <location evidence="1">Cell membrane</location>
        <topology evidence="1">Multi-pass membrane protein</topology>
    </subcellularLocation>
</comment>
<feature type="transmembrane region" description="Helical" evidence="6">
    <location>
        <begin position="289"/>
        <end position="316"/>
    </location>
</feature>
<evidence type="ECO:0000256" key="2">
    <source>
        <dbReference type="ARBA" id="ARBA00022475"/>
    </source>
</evidence>
<organism evidence="8 9">
    <name type="scientific">Microtetraspora malaysiensis</name>
    <dbReference type="NCBI Taxonomy" id="161358"/>
    <lineage>
        <taxon>Bacteria</taxon>
        <taxon>Bacillati</taxon>
        <taxon>Actinomycetota</taxon>
        <taxon>Actinomycetes</taxon>
        <taxon>Streptosporangiales</taxon>
        <taxon>Streptosporangiaceae</taxon>
        <taxon>Microtetraspora</taxon>
    </lineage>
</organism>
<dbReference type="PANTHER" id="PTHR30287">
    <property type="entry name" value="MEMBRANE COMPONENT OF PREDICTED ABC SUPERFAMILY METABOLITE UPTAKE TRANSPORTER"/>
    <property type="match status" value="1"/>
</dbReference>
<evidence type="ECO:0000256" key="3">
    <source>
        <dbReference type="ARBA" id="ARBA00022692"/>
    </source>
</evidence>
<keyword evidence="4 6" id="KW-1133">Transmembrane helix</keyword>
<evidence type="ECO:0000313" key="8">
    <source>
        <dbReference type="EMBL" id="MFF3666470.1"/>
    </source>
</evidence>
<keyword evidence="5 6" id="KW-0472">Membrane</keyword>
<feature type="transmembrane region" description="Helical" evidence="6">
    <location>
        <begin position="516"/>
        <end position="535"/>
    </location>
</feature>
<proteinExistence type="predicted"/>
<protein>
    <submittedName>
        <fullName evidence="8">FtsX-like permease family protein</fullName>
    </submittedName>
</protein>
<comment type="caution">
    <text evidence="8">The sequence shown here is derived from an EMBL/GenBank/DDBJ whole genome shotgun (WGS) entry which is preliminary data.</text>
</comment>
<feature type="transmembrane region" description="Helical" evidence="6">
    <location>
        <begin position="741"/>
        <end position="763"/>
    </location>
</feature>
<feature type="transmembrane region" description="Helical" evidence="6">
    <location>
        <begin position="467"/>
        <end position="495"/>
    </location>
</feature>
<name>A0ABW6SNB6_9ACTN</name>
<evidence type="ECO:0000259" key="7">
    <source>
        <dbReference type="Pfam" id="PF02687"/>
    </source>
</evidence>
<evidence type="ECO:0000256" key="5">
    <source>
        <dbReference type="ARBA" id="ARBA00023136"/>
    </source>
</evidence>
<dbReference type="EMBL" id="JBIASD010000006">
    <property type="protein sequence ID" value="MFF3666470.1"/>
    <property type="molecule type" value="Genomic_DNA"/>
</dbReference>
<keyword evidence="3 6" id="KW-0812">Transmembrane</keyword>
<dbReference type="RefSeq" id="WP_387411011.1">
    <property type="nucleotide sequence ID" value="NZ_JBIASD010000006.1"/>
</dbReference>
<feature type="transmembrane region" description="Helical" evidence="6">
    <location>
        <begin position="436"/>
        <end position="455"/>
    </location>
</feature>
<evidence type="ECO:0000313" key="9">
    <source>
        <dbReference type="Proteomes" id="UP001602013"/>
    </source>
</evidence>
<keyword evidence="2" id="KW-1003">Cell membrane</keyword>
<feature type="transmembrane region" description="Helical" evidence="6">
    <location>
        <begin position="387"/>
        <end position="408"/>
    </location>
</feature>
<reference evidence="8 9" key="1">
    <citation type="submission" date="2024-10" db="EMBL/GenBank/DDBJ databases">
        <title>The Natural Products Discovery Center: Release of the First 8490 Sequenced Strains for Exploring Actinobacteria Biosynthetic Diversity.</title>
        <authorList>
            <person name="Kalkreuter E."/>
            <person name="Kautsar S.A."/>
            <person name="Yang D."/>
            <person name="Bader C.D."/>
            <person name="Teijaro C.N."/>
            <person name="Fluegel L."/>
            <person name="Davis C.M."/>
            <person name="Simpson J.R."/>
            <person name="Lauterbach L."/>
            <person name="Steele A.D."/>
            <person name="Gui C."/>
            <person name="Meng S."/>
            <person name="Li G."/>
            <person name="Viehrig K."/>
            <person name="Ye F."/>
            <person name="Su P."/>
            <person name="Kiefer A.F."/>
            <person name="Nichols A."/>
            <person name="Cepeda A.J."/>
            <person name="Yan W."/>
            <person name="Fan B."/>
            <person name="Jiang Y."/>
            <person name="Adhikari A."/>
            <person name="Zheng C.-J."/>
            <person name="Schuster L."/>
            <person name="Cowan T.M."/>
            <person name="Smanski M.J."/>
            <person name="Chevrette M.G."/>
            <person name="De Carvalho L.P.S."/>
            <person name="Shen B."/>
        </authorList>
    </citation>
    <scope>NUCLEOTIDE SEQUENCE [LARGE SCALE GENOMIC DNA]</scope>
    <source>
        <strain evidence="8 9">NPDC002173</strain>
    </source>
</reference>